<evidence type="ECO:0000256" key="2">
    <source>
        <dbReference type="ARBA" id="ARBA00023012"/>
    </source>
</evidence>
<keyword evidence="1 6" id="KW-0597">Phosphoprotein</keyword>
<evidence type="ECO:0000256" key="4">
    <source>
        <dbReference type="ARBA" id="ARBA00023125"/>
    </source>
</evidence>
<dbReference type="Gene3D" id="3.40.50.2300">
    <property type="match status" value="1"/>
</dbReference>
<dbReference type="SMART" id="SM00448">
    <property type="entry name" value="REC"/>
    <property type="match status" value="1"/>
</dbReference>
<feature type="DNA-binding region" description="OmpR/PhoB-type" evidence="7">
    <location>
        <begin position="132"/>
        <end position="230"/>
    </location>
</feature>
<comment type="caution">
    <text evidence="10">The sequence shown here is derived from an EMBL/GenBank/DDBJ whole genome shotgun (WGS) entry which is preliminary data.</text>
</comment>
<evidence type="ECO:0000313" key="10">
    <source>
        <dbReference type="EMBL" id="NYT35348.1"/>
    </source>
</evidence>
<dbReference type="SUPFAM" id="SSF46894">
    <property type="entry name" value="C-terminal effector domain of the bipartite response regulators"/>
    <property type="match status" value="1"/>
</dbReference>
<dbReference type="SMART" id="SM00862">
    <property type="entry name" value="Trans_reg_C"/>
    <property type="match status" value="1"/>
</dbReference>
<protein>
    <submittedName>
        <fullName evidence="10">Response regulator transcription factor</fullName>
    </submittedName>
</protein>
<dbReference type="GO" id="GO:0005829">
    <property type="term" value="C:cytosol"/>
    <property type="evidence" value="ECO:0007669"/>
    <property type="project" value="TreeGrafter"/>
</dbReference>
<organism evidence="10 11">
    <name type="scientific">Allopusillimonas soli</name>
    <dbReference type="NCBI Taxonomy" id="659016"/>
    <lineage>
        <taxon>Bacteria</taxon>
        <taxon>Pseudomonadati</taxon>
        <taxon>Pseudomonadota</taxon>
        <taxon>Betaproteobacteria</taxon>
        <taxon>Burkholderiales</taxon>
        <taxon>Alcaligenaceae</taxon>
        <taxon>Allopusillimonas</taxon>
    </lineage>
</organism>
<reference evidence="10 11" key="1">
    <citation type="submission" date="2020-07" db="EMBL/GenBank/DDBJ databases">
        <title>Taxonomic revisions and descriptions of new bacterial species based on genomic comparisons in the high-G+C-content subgroup of the family Alcaligenaceae.</title>
        <authorList>
            <person name="Szabo A."/>
            <person name="Felfoldi T."/>
        </authorList>
    </citation>
    <scope>NUCLEOTIDE SEQUENCE [LARGE SCALE GENOMIC DNA]</scope>
    <source>
        <strain evidence="10 11">DSM 25264</strain>
    </source>
</reference>
<keyword evidence="4 7" id="KW-0238">DNA-binding</keyword>
<dbReference type="Gene3D" id="1.10.10.10">
    <property type="entry name" value="Winged helix-like DNA-binding domain superfamily/Winged helix DNA-binding domain"/>
    <property type="match status" value="1"/>
</dbReference>
<accession>A0A853F680</accession>
<dbReference type="SUPFAM" id="SSF52172">
    <property type="entry name" value="CheY-like"/>
    <property type="match status" value="1"/>
</dbReference>
<dbReference type="GO" id="GO:0032993">
    <property type="term" value="C:protein-DNA complex"/>
    <property type="evidence" value="ECO:0007669"/>
    <property type="project" value="TreeGrafter"/>
</dbReference>
<dbReference type="InterPro" id="IPR001789">
    <property type="entry name" value="Sig_transdc_resp-reg_receiver"/>
</dbReference>
<feature type="domain" description="Response regulatory" evidence="8">
    <location>
        <begin position="8"/>
        <end position="123"/>
    </location>
</feature>
<feature type="modified residue" description="4-aspartylphosphate" evidence="6">
    <location>
        <position position="57"/>
    </location>
</feature>
<evidence type="ECO:0000256" key="1">
    <source>
        <dbReference type="ARBA" id="ARBA00022553"/>
    </source>
</evidence>
<keyword evidence="11" id="KW-1185">Reference proteome</keyword>
<sequence>MALKHAVRMLVVEDHSGLAANLLEFFADGRYILDFASDGLTAIHLIATNEYDVIVLDVMLPGLSGFEVCRRIRKDLRCATPVIIMTSKDQLQDKEEGFTVGADDYLVKPFNLRELQLRVDALYRRKAGFSRTPEISIPGMRFDPGTFMVHRDNGDKLELSGTAARIFEELLKAYPDFLSYEEIQERVWGEREVDMNTLRTHIYSLRKLLQDAFHYPVIKTMHGRGYRIVAPELNTSDQDT</sequence>
<name>A0A853F680_9BURK</name>
<dbReference type="Pfam" id="PF00072">
    <property type="entry name" value="Response_reg"/>
    <property type="match status" value="1"/>
</dbReference>
<dbReference type="Proteomes" id="UP000580517">
    <property type="component" value="Unassembled WGS sequence"/>
</dbReference>
<dbReference type="Pfam" id="PF00486">
    <property type="entry name" value="Trans_reg_C"/>
    <property type="match status" value="1"/>
</dbReference>
<dbReference type="InterPro" id="IPR036388">
    <property type="entry name" value="WH-like_DNA-bd_sf"/>
</dbReference>
<evidence type="ECO:0000313" key="11">
    <source>
        <dbReference type="Proteomes" id="UP000580517"/>
    </source>
</evidence>
<dbReference type="PANTHER" id="PTHR48111:SF22">
    <property type="entry name" value="REGULATOR OF RPOS"/>
    <property type="match status" value="1"/>
</dbReference>
<dbReference type="CDD" id="cd00383">
    <property type="entry name" value="trans_reg_C"/>
    <property type="match status" value="1"/>
</dbReference>
<dbReference type="RefSeq" id="WP_129967231.1">
    <property type="nucleotide sequence ID" value="NZ_JACCEW010000001.1"/>
</dbReference>
<dbReference type="PROSITE" id="PS51755">
    <property type="entry name" value="OMPR_PHOB"/>
    <property type="match status" value="1"/>
</dbReference>
<dbReference type="InterPro" id="IPR011006">
    <property type="entry name" value="CheY-like_superfamily"/>
</dbReference>
<dbReference type="GO" id="GO:0006355">
    <property type="term" value="P:regulation of DNA-templated transcription"/>
    <property type="evidence" value="ECO:0007669"/>
    <property type="project" value="InterPro"/>
</dbReference>
<keyword evidence="2" id="KW-0902">Two-component regulatory system</keyword>
<feature type="domain" description="OmpR/PhoB-type" evidence="9">
    <location>
        <begin position="132"/>
        <end position="230"/>
    </location>
</feature>
<keyword evidence="5" id="KW-0804">Transcription</keyword>
<dbReference type="InterPro" id="IPR016032">
    <property type="entry name" value="Sig_transdc_resp-reg_C-effctor"/>
</dbReference>
<dbReference type="AlphaFoldDB" id="A0A853F680"/>
<proteinExistence type="predicted"/>
<evidence type="ECO:0000259" key="8">
    <source>
        <dbReference type="PROSITE" id="PS50110"/>
    </source>
</evidence>
<dbReference type="InterPro" id="IPR039420">
    <property type="entry name" value="WalR-like"/>
</dbReference>
<evidence type="ECO:0000256" key="7">
    <source>
        <dbReference type="PROSITE-ProRule" id="PRU01091"/>
    </source>
</evidence>
<gene>
    <name evidence="10" type="ORF">H0A68_00550</name>
</gene>
<evidence type="ECO:0000256" key="5">
    <source>
        <dbReference type="ARBA" id="ARBA00023163"/>
    </source>
</evidence>
<dbReference type="EMBL" id="JACCEW010000001">
    <property type="protein sequence ID" value="NYT35348.1"/>
    <property type="molecule type" value="Genomic_DNA"/>
</dbReference>
<dbReference type="OrthoDB" id="9802426at2"/>
<evidence type="ECO:0000256" key="6">
    <source>
        <dbReference type="PROSITE-ProRule" id="PRU00169"/>
    </source>
</evidence>
<dbReference type="PANTHER" id="PTHR48111">
    <property type="entry name" value="REGULATOR OF RPOS"/>
    <property type="match status" value="1"/>
</dbReference>
<dbReference type="PROSITE" id="PS50110">
    <property type="entry name" value="RESPONSE_REGULATORY"/>
    <property type="match status" value="1"/>
</dbReference>
<keyword evidence="3" id="KW-0805">Transcription regulation</keyword>
<dbReference type="GO" id="GO:0000976">
    <property type="term" value="F:transcription cis-regulatory region binding"/>
    <property type="evidence" value="ECO:0007669"/>
    <property type="project" value="TreeGrafter"/>
</dbReference>
<dbReference type="InterPro" id="IPR001867">
    <property type="entry name" value="OmpR/PhoB-type_DNA-bd"/>
</dbReference>
<evidence type="ECO:0000256" key="3">
    <source>
        <dbReference type="ARBA" id="ARBA00023015"/>
    </source>
</evidence>
<evidence type="ECO:0000259" key="9">
    <source>
        <dbReference type="PROSITE" id="PS51755"/>
    </source>
</evidence>
<dbReference type="GO" id="GO:0000156">
    <property type="term" value="F:phosphorelay response regulator activity"/>
    <property type="evidence" value="ECO:0007669"/>
    <property type="project" value="TreeGrafter"/>
</dbReference>